<dbReference type="AlphaFoldDB" id="A0ABD3P044"/>
<accession>A0ABD3P044</accession>
<keyword evidence="3" id="KW-1185">Reference proteome</keyword>
<feature type="signal peptide" evidence="1">
    <location>
        <begin position="1"/>
        <end position="20"/>
    </location>
</feature>
<proteinExistence type="predicted"/>
<dbReference type="Proteomes" id="UP001530400">
    <property type="component" value="Unassembled WGS sequence"/>
</dbReference>
<dbReference type="EMBL" id="JALLPJ020000874">
    <property type="protein sequence ID" value="KAL3780811.1"/>
    <property type="molecule type" value="Genomic_DNA"/>
</dbReference>
<keyword evidence="1" id="KW-0732">Signal</keyword>
<reference evidence="2 3" key="1">
    <citation type="submission" date="2024-10" db="EMBL/GenBank/DDBJ databases">
        <title>Updated reference genomes for cyclostephanoid diatoms.</title>
        <authorList>
            <person name="Roberts W.R."/>
            <person name="Alverson A.J."/>
        </authorList>
    </citation>
    <scope>NUCLEOTIDE SEQUENCE [LARGE SCALE GENOMIC DNA]</scope>
    <source>
        <strain evidence="2 3">AJA010-31</strain>
    </source>
</reference>
<sequence length="72" mass="7769">MFGSITLFDVLLIFCPPALCQNRNGSLPVESELDEFESPSLDFNTVSTSASIASLHSSFGSSTTSSEKTYKK</sequence>
<evidence type="ECO:0000313" key="3">
    <source>
        <dbReference type="Proteomes" id="UP001530400"/>
    </source>
</evidence>
<feature type="chain" id="PRO_5044766925" evidence="1">
    <location>
        <begin position="21"/>
        <end position="72"/>
    </location>
</feature>
<name>A0ABD3P044_9STRA</name>
<gene>
    <name evidence="2" type="ORF">ACHAWO_004457</name>
</gene>
<protein>
    <submittedName>
        <fullName evidence="2">Uncharacterized protein</fullName>
    </submittedName>
</protein>
<comment type="caution">
    <text evidence="2">The sequence shown here is derived from an EMBL/GenBank/DDBJ whole genome shotgun (WGS) entry which is preliminary data.</text>
</comment>
<organism evidence="2 3">
    <name type="scientific">Cyclotella atomus</name>
    <dbReference type="NCBI Taxonomy" id="382360"/>
    <lineage>
        <taxon>Eukaryota</taxon>
        <taxon>Sar</taxon>
        <taxon>Stramenopiles</taxon>
        <taxon>Ochrophyta</taxon>
        <taxon>Bacillariophyta</taxon>
        <taxon>Coscinodiscophyceae</taxon>
        <taxon>Thalassiosirophycidae</taxon>
        <taxon>Stephanodiscales</taxon>
        <taxon>Stephanodiscaceae</taxon>
        <taxon>Cyclotella</taxon>
    </lineage>
</organism>
<evidence type="ECO:0000313" key="2">
    <source>
        <dbReference type="EMBL" id="KAL3780811.1"/>
    </source>
</evidence>
<evidence type="ECO:0000256" key="1">
    <source>
        <dbReference type="SAM" id="SignalP"/>
    </source>
</evidence>